<dbReference type="OrthoDB" id="1377270at2"/>
<keyword evidence="2" id="KW-1185">Reference proteome</keyword>
<gene>
    <name evidence="1" type="ORF">AWE51_02450</name>
</gene>
<dbReference type="RefSeq" id="WP_066309841.1">
    <property type="nucleotide sequence ID" value="NZ_LQRT01000002.1"/>
</dbReference>
<protein>
    <submittedName>
        <fullName evidence="1">Uncharacterized protein</fullName>
    </submittedName>
</protein>
<organism evidence="1 2">
    <name type="scientific">Aquimarina aggregata</name>
    <dbReference type="NCBI Taxonomy" id="1642818"/>
    <lineage>
        <taxon>Bacteria</taxon>
        <taxon>Pseudomonadati</taxon>
        <taxon>Bacteroidota</taxon>
        <taxon>Flavobacteriia</taxon>
        <taxon>Flavobacteriales</taxon>
        <taxon>Flavobacteriaceae</taxon>
        <taxon>Aquimarina</taxon>
    </lineage>
</organism>
<name>A0A163CE65_9FLAO</name>
<dbReference type="Proteomes" id="UP000076715">
    <property type="component" value="Unassembled WGS sequence"/>
</dbReference>
<evidence type="ECO:0000313" key="2">
    <source>
        <dbReference type="Proteomes" id="UP000076715"/>
    </source>
</evidence>
<sequence length="642" mass="70174">MKAYSYFLKPGKGTYGLGNNQINVDDVYVNHRTPDLSFLEELVTDNQRLRRKVENLQQAVFYNRVVITYDLLEDFSNSASYSTFPMYYNQANGIGRLLVDTSKISVDFKNTTVFIKDSAESSSITTRNRRFKVTGDSQVAYGNYVWYRCDYVPANAYAYDNLGSFMPNNTTWFLAYQREDVDALPVLPEYTIDIQSNALKLLKDGVEINSEDLSLYIDDTNLSRLTSGVVDSDTGIATFARDDNSTFTVDFSSFINGNTPVLGLNDLTDAQSDTTNILLGTRETPDSIGEIRGERNVVVGKGSILDGVGNDNVILGSQAFSGLGTNGNNGSDNNVVIGSKTATDRVQGDNNVIIGGNSVQGDGSGSNNIVLGANVDIGGFNINNSLNIGNAIQGDLSTKEIEIEKLKLTRLNTGSFNDNVLMINSDNQIERLSLQQFVNLKVYNYTSISQININANTNDSSEISLRNSLQGAFNNRGLSRITIIGEYINFVASGNTGTIAPSSYKTEYFLDIQNGFFASNTAGSNPVTESLVGSIEGTSLKGVIDFSTVINAVSQLTTDPQNGWNTLTFERKVTVDGVLTTSQGGGVLRNSTNTGTLIPSEVILRPRIKLTLNYDDSTNANGQNQSLLFRRNSYATYIERIR</sequence>
<dbReference type="AlphaFoldDB" id="A0A163CE65"/>
<dbReference type="STRING" id="1642818.AWE51_02450"/>
<accession>A0A163CE65</accession>
<comment type="caution">
    <text evidence="1">The sequence shown here is derived from an EMBL/GenBank/DDBJ whole genome shotgun (WGS) entry which is preliminary data.</text>
</comment>
<proteinExistence type="predicted"/>
<evidence type="ECO:0000313" key="1">
    <source>
        <dbReference type="EMBL" id="KZS42320.1"/>
    </source>
</evidence>
<dbReference type="EMBL" id="LQRT01000002">
    <property type="protein sequence ID" value="KZS42320.1"/>
    <property type="molecule type" value="Genomic_DNA"/>
</dbReference>
<reference evidence="1 2" key="1">
    <citation type="submission" date="2016-01" db="EMBL/GenBank/DDBJ databases">
        <title>The draft genome sequence of Aquimarina sp. RZW4-3-2.</title>
        <authorList>
            <person name="Wang Y."/>
        </authorList>
    </citation>
    <scope>NUCLEOTIDE SEQUENCE [LARGE SCALE GENOMIC DNA]</scope>
    <source>
        <strain evidence="1 2">RZW4-3-2</strain>
    </source>
</reference>